<keyword evidence="1" id="KW-0813">Transport</keyword>
<feature type="non-terminal residue" evidence="4">
    <location>
        <position position="1"/>
    </location>
</feature>
<proteinExistence type="predicted"/>
<evidence type="ECO:0000313" key="4">
    <source>
        <dbReference type="EMBL" id="JAT40634.1"/>
    </source>
</evidence>
<reference evidence="4" key="1">
    <citation type="submission" date="2015-07" db="EMBL/GenBank/DDBJ databases">
        <title>Transcriptome Assembly of Anthurium amnicola.</title>
        <authorList>
            <person name="Suzuki J."/>
        </authorList>
    </citation>
    <scope>NUCLEOTIDE SEQUENCE</scope>
</reference>
<protein>
    <submittedName>
        <fullName evidence="4">Laminin subunit gamma-1</fullName>
    </submittedName>
</protein>
<sequence length="186" mass="21504">RERERESFMASEVVGEEMPLQESKLLLNIPQNPHYRPLQDSPRSLRRNLIAGYDKSFVEAGGKIQKLTVKEFQRSQGDLRQTLRELDKMGYDVSHLSRRLDTLEEVLGGASKDANASRLKIKEARRKKVEKEEELRELREEIKRLQSKEKEKLEGIQELAKWTRELEVGLPDLDAIVAKLATTPLL</sequence>
<dbReference type="AlphaFoldDB" id="A0A1D1XDY9"/>
<accession>A0A1D1XDY9</accession>
<gene>
    <name evidence="4" type="primary">LanB2_0</name>
    <name evidence="4" type="ORF">g.2065</name>
</gene>
<dbReference type="Pfam" id="PF05266">
    <property type="entry name" value="DUF724"/>
    <property type="match status" value="1"/>
</dbReference>
<organism evidence="4">
    <name type="scientific">Anthurium amnicola</name>
    <dbReference type="NCBI Taxonomy" id="1678845"/>
    <lineage>
        <taxon>Eukaryota</taxon>
        <taxon>Viridiplantae</taxon>
        <taxon>Streptophyta</taxon>
        <taxon>Embryophyta</taxon>
        <taxon>Tracheophyta</taxon>
        <taxon>Spermatophyta</taxon>
        <taxon>Magnoliopsida</taxon>
        <taxon>Liliopsida</taxon>
        <taxon>Araceae</taxon>
        <taxon>Pothoideae</taxon>
        <taxon>Potheae</taxon>
        <taxon>Anthurium</taxon>
    </lineage>
</organism>
<keyword evidence="3" id="KW-0175">Coiled coil</keyword>
<evidence type="ECO:0000256" key="2">
    <source>
        <dbReference type="ARBA" id="ARBA00022604"/>
    </source>
</evidence>
<feature type="coiled-coil region" evidence="3">
    <location>
        <begin position="114"/>
        <end position="155"/>
    </location>
</feature>
<evidence type="ECO:0000256" key="1">
    <source>
        <dbReference type="ARBA" id="ARBA00022448"/>
    </source>
</evidence>
<evidence type="ECO:0000256" key="3">
    <source>
        <dbReference type="SAM" id="Coils"/>
    </source>
</evidence>
<dbReference type="InterPro" id="IPR007930">
    <property type="entry name" value="DUF724"/>
</dbReference>
<name>A0A1D1XDY9_9ARAE</name>
<dbReference type="EMBL" id="GDJX01027302">
    <property type="protein sequence ID" value="JAT40634.1"/>
    <property type="molecule type" value="Transcribed_RNA"/>
</dbReference>
<keyword evidence="2" id="KW-0341">Growth regulation</keyword>